<protein>
    <submittedName>
        <fullName evidence="10">Thaumatin-like protein 1</fullName>
    </submittedName>
</protein>
<feature type="signal peptide" evidence="7">
    <location>
        <begin position="1"/>
        <end position="26"/>
    </location>
</feature>
<evidence type="ECO:0000256" key="3">
    <source>
        <dbReference type="ARBA" id="ARBA00022525"/>
    </source>
</evidence>
<dbReference type="KEGG" id="aprc:113853792"/>
<dbReference type="Pfam" id="PF00314">
    <property type="entry name" value="Thaumatin"/>
    <property type="match status" value="1"/>
</dbReference>
<dbReference type="SMART" id="SM00108">
    <property type="entry name" value="B_lectin"/>
    <property type="match status" value="1"/>
</dbReference>
<evidence type="ECO:0000256" key="4">
    <source>
        <dbReference type="ARBA" id="ARBA00022729"/>
    </source>
</evidence>
<dbReference type="InterPro" id="IPR037176">
    <property type="entry name" value="Osmotin/thaumatin-like_sf"/>
</dbReference>
<dbReference type="InterPro" id="IPR036426">
    <property type="entry name" value="Bulb-type_lectin_dom_sf"/>
</dbReference>
<comment type="similarity">
    <text evidence="2">Belongs to the thaumatin family.</text>
</comment>
<evidence type="ECO:0000256" key="7">
    <source>
        <dbReference type="SAM" id="SignalP"/>
    </source>
</evidence>
<dbReference type="PROSITE" id="PS00316">
    <property type="entry name" value="THAUMATIN_1"/>
    <property type="match status" value="1"/>
</dbReference>
<name>A0A8B8K8W3_ABRPR</name>
<proteinExistence type="inferred from homology"/>
<dbReference type="OrthoDB" id="1930390at2759"/>
<dbReference type="FunFam" id="2.90.10.10:FF:000013">
    <property type="entry name" value="G-type lectin S-receptor-like serine/threonine-protein kinase LECRK1"/>
    <property type="match status" value="1"/>
</dbReference>
<dbReference type="PROSITE" id="PS51367">
    <property type="entry name" value="THAUMATIN_2"/>
    <property type="match status" value="1"/>
</dbReference>
<dbReference type="SUPFAM" id="SSF51110">
    <property type="entry name" value="alpha-D-mannose-specific plant lectins"/>
    <property type="match status" value="1"/>
</dbReference>
<feature type="domain" description="Bulb-type lectin" evidence="8">
    <location>
        <begin position="242"/>
        <end position="369"/>
    </location>
</feature>
<evidence type="ECO:0000256" key="5">
    <source>
        <dbReference type="ARBA" id="ARBA00023157"/>
    </source>
</evidence>
<dbReference type="FunFam" id="2.60.110.10:FF:000002">
    <property type="entry name" value="Thaumatin-like protein 1a"/>
    <property type="match status" value="1"/>
</dbReference>
<keyword evidence="4 7" id="KW-0732">Signal</keyword>
<dbReference type="CDD" id="cd09218">
    <property type="entry name" value="TLP-PA"/>
    <property type="match status" value="1"/>
</dbReference>
<comment type="subcellular location">
    <subcellularLocation>
        <location evidence="1">Secreted</location>
    </subcellularLocation>
</comment>
<reference evidence="10" key="2">
    <citation type="submission" date="2025-08" db="UniProtKB">
        <authorList>
            <consortium name="RefSeq"/>
        </authorList>
    </citation>
    <scope>IDENTIFICATION</scope>
    <source>
        <tissue evidence="10">Young leaves</tissue>
    </source>
</reference>
<evidence type="ECO:0000256" key="1">
    <source>
        <dbReference type="ARBA" id="ARBA00004613"/>
    </source>
</evidence>
<dbReference type="GO" id="GO:0005576">
    <property type="term" value="C:extracellular region"/>
    <property type="evidence" value="ECO:0007669"/>
    <property type="project" value="UniProtKB-SubCell"/>
</dbReference>
<dbReference type="InterPro" id="IPR001938">
    <property type="entry name" value="Thaumatin"/>
</dbReference>
<dbReference type="AlphaFoldDB" id="A0A8B8K8W3"/>
<reference evidence="9" key="1">
    <citation type="journal article" date="2019" name="Toxins">
        <title>Detection of Abrin-Like and Prepropulchellin-Like Toxin Genes and Transcripts Using Whole Genome Sequencing and Full-Length Transcript Sequencing of Abrus precatorius.</title>
        <authorList>
            <person name="Hovde B.T."/>
            <person name="Daligault H.E."/>
            <person name="Hanschen E.R."/>
            <person name="Kunde Y.A."/>
            <person name="Johnson M.B."/>
            <person name="Starkenburg S.R."/>
            <person name="Johnson S.L."/>
        </authorList>
    </citation>
    <scope>NUCLEOTIDE SEQUENCE [LARGE SCALE GENOMIC DNA]</scope>
</reference>
<dbReference type="Gene3D" id="2.90.10.10">
    <property type="entry name" value="Bulb-type lectin domain"/>
    <property type="match status" value="1"/>
</dbReference>
<dbReference type="CDD" id="cd00028">
    <property type="entry name" value="B_lectin"/>
    <property type="match status" value="1"/>
</dbReference>
<dbReference type="GeneID" id="113853792"/>
<dbReference type="SMART" id="SM00205">
    <property type="entry name" value="THN"/>
    <property type="match status" value="1"/>
</dbReference>
<gene>
    <name evidence="10" type="primary">LOC113853792</name>
</gene>
<feature type="chain" id="PRO_5034605020" evidence="7">
    <location>
        <begin position="27"/>
        <end position="429"/>
    </location>
</feature>
<organism evidence="9 10">
    <name type="scientific">Abrus precatorius</name>
    <name type="common">Indian licorice</name>
    <name type="synonym">Glycine abrus</name>
    <dbReference type="NCBI Taxonomy" id="3816"/>
    <lineage>
        <taxon>Eukaryota</taxon>
        <taxon>Viridiplantae</taxon>
        <taxon>Streptophyta</taxon>
        <taxon>Embryophyta</taxon>
        <taxon>Tracheophyta</taxon>
        <taxon>Spermatophyta</taxon>
        <taxon>Magnoliopsida</taxon>
        <taxon>eudicotyledons</taxon>
        <taxon>Gunneridae</taxon>
        <taxon>Pentapetalae</taxon>
        <taxon>rosids</taxon>
        <taxon>fabids</taxon>
        <taxon>Fabales</taxon>
        <taxon>Fabaceae</taxon>
        <taxon>Papilionoideae</taxon>
        <taxon>50 kb inversion clade</taxon>
        <taxon>NPAAA clade</taxon>
        <taxon>indigoferoid/millettioid clade</taxon>
        <taxon>Abreae</taxon>
        <taxon>Abrus</taxon>
    </lineage>
</organism>
<evidence type="ECO:0000256" key="6">
    <source>
        <dbReference type="ARBA" id="ARBA00023180"/>
    </source>
</evidence>
<sequence length="429" mass="46157">MVKPKRTWLLSLLLLALQLTEPGVNSAKFTLINQCNYTVWPASLSTGGNENLSTTGFVLKTGESSTVTAPAKWNGRFWGRTLCATGHFSCVTGDCGSGKVECGGSGSTPPATLVEISLNGANGQDFFDVSLIDGYNVPVMVIPVGVSGRSCNSTGCPADLNAVCPTELKVTEKGNVVGCQGACGAFGLQFFCCVGNHSTPSTCEPSAYSKIFKTACPQAYSFAYDDSTSTFTCSSADYNIIFCPSSNNASLRVGDTLIAGNGTTRWLSQSGDFAFGFYQLPNELYLLAIWYENIPNRTIIWSANGDSHAPKGSRLELNDSRGLVLSNPQGSELWRSGFTSRTIYSGLMNDNGNFQLLDQNLMPVWESFSHPTDTLVPTQVMQLNGNLYSRQGEFNFSPGRFKLHLHEDGNVVLNLVICLATIVMSLTIT</sequence>
<dbReference type="PRINTS" id="PR00347">
    <property type="entry name" value="THAUMATIN"/>
</dbReference>
<keyword evidence="6" id="KW-0325">Glycoprotein</keyword>
<dbReference type="PANTHER" id="PTHR31048">
    <property type="entry name" value="OS03G0233200 PROTEIN"/>
    <property type="match status" value="1"/>
</dbReference>
<dbReference type="RefSeq" id="XP_027340217.1">
    <property type="nucleotide sequence ID" value="XM_027484416.1"/>
</dbReference>
<dbReference type="Proteomes" id="UP000694853">
    <property type="component" value="Unplaced"/>
</dbReference>
<accession>A0A8B8K8W3</accession>
<evidence type="ECO:0000313" key="10">
    <source>
        <dbReference type="RefSeq" id="XP_027340217.1"/>
    </source>
</evidence>
<dbReference type="Gene3D" id="2.60.110.10">
    <property type="entry name" value="Thaumatin"/>
    <property type="match status" value="1"/>
</dbReference>
<evidence type="ECO:0000313" key="9">
    <source>
        <dbReference type="Proteomes" id="UP000694853"/>
    </source>
</evidence>
<dbReference type="Pfam" id="PF01453">
    <property type="entry name" value="B_lectin"/>
    <property type="match status" value="1"/>
</dbReference>
<dbReference type="PROSITE" id="PS50927">
    <property type="entry name" value="BULB_LECTIN"/>
    <property type="match status" value="1"/>
</dbReference>
<dbReference type="InterPro" id="IPR001480">
    <property type="entry name" value="Bulb-type_lectin_dom"/>
</dbReference>
<evidence type="ECO:0000256" key="2">
    <source>
        <dbReference type="ARBA" id="ARBA00010607"/>
    </source>
</evidence>
<dbReference type="InterPro" id="IPR017949">
    <property type="entry name" value="Thaumatin_CS"/>
</dbReference>
<evidence type="ECO:0000259" key="8">
    <source>
        <dbReference type="PROSITE" id="PS50927"/>
    </source>
</evidence>
<keyword evidence="5" id="KW-1015">Disulfide bond</keyword>
<keyword evidence="9" id="KW-1185">Reference proteome</keyword>
<dbReference type="SUPFAM" id="SSF49870">
    <property type="entry name" value="Osmotin, thaumatin-like protein"/>
    <property type="match status" value="1"/>
</dbReference>
<keyword evidence="3" id="KW-0964">Secreted</keyword>